<dbReference type="HAMAP" id="MF_00109">
    <property type="entry name" value="Shikimate_kinase"/>
    <property type="match status" value="1"/>
</dbReference>
<evidence type="ECO:0000256" key="1">
    <source>
        <dbReference type="ARBA" id="ARBA00022605"/>
    </source>
</evidence>
<dbReference type="PANTHER" id="PTHR21087:SF16">
    <property type="entry name" value="SHIKIMATE KINASE 1, CHLOROPLASTIC"/>
    <property type="match status" value="1"/>
</dbReference>
<evidence type="ECO:0000256" key="2">
    <source>
        <dbReference type="ARBA" id="ARBA00022679"/>
    </source>
</evidence>
<dbReference type="PRINTS" id="PR01100">
    <property type="entry name" value="SHIKIMTKNASE"/>
</dbReference>
<dbReference type="InterPro" id="IPR000623">
    <property type="entry name" value="Shikimate_kinase/TSH1"/>
</dbReference>
<dbReference type="EC" id="2.7.1.71" evidence="7"/>
<dbReference type="Pfam" id="PF01202">
    <property type="entry name" value="SKI"/>
    <property type="match status" value="1"/>
</dbReference>
<keyword evidence="3" id="KW-0547">Nucleotide-binding</keyword>
<protein>
    <submittedName>
        <fullName evidence="7">Shikimate kinase I</fullName>
        <ecNumber evidence="7">2.7.1.71</ecNumber>
    </submittedName>
</protein>
<evidence type="ECO:0000256" key="4">
    <source>
        <dbReference type="ARBA" id="ARBA00022777"/>
    </source>
</evidence>
<accession>A0A3B0U7L6</accession>
<dbReference type="GO" id="GO:0004765">
    <property type="term" value="F:shikimate kinase activity"/>
    <property type="evidence" value="ECO:0007669"/>
    <property type="project" value="UniProtKB-EC"/>
</dbReference>
<dbReference type="PANTHER" id="PTHR21087">
    <property type="entry name" value="SHIKIMATE KINASE"/>
    <property type="match status" value="1"/>
</dbReference>
<dbReference type="Gene3D" id="3.40.50.300">
    <property type="entry name" value="P-loop containing nucleotide triphosphate hydrolases"/>
    <property type="match status" value="1"/>
</dbReference>
<feature type="non-terminal residue" evidence="7">
    <location>
        <position position="156"/>
    </location>
</feature>
<dbReference type="GO" id="GO:0009073">
    <property type="term" value="P:aromatic amino acid family biosynthetic process"/>
    <property type="evidence" value="ECO:0007669"/>
    <property type="project" value="UniProtKB-KW"/>
</dbReference>
<evidence type="ECO:0000256" key="6">
    <source>
        <dbReference type="ARBA" id="ARBA00023141"/>
    </source>
</evidence>
<organism evidence="7">
    <name type="scientific">hydrothermal vent metagenome</name>
    <dbReference type="NCBI Taxonomy" id="652676"/>
    <lineage>
        <taxon>unclassified sequences</taxon>
        <taxon>metagenomes</taxon>
        <taxon>ecological metagenomes</taxon>
    </lineage>
</organism>
<name>A0A3B0U7L6_9ZZZZ</name>
<dbReference type="InterPro" id="IPR027417">
    <property type="entry name" value="P-loop_NTPase"/>
</dbReference>
<sequence>MKERIYLVGFMGVGKTTVGKKLARQLGYRFVDMDDFFEEKFKIEIHRFFNKYDEPLFRKLEHDRLKKTFEMRGVVVATGGGTPCHHGGIEDISHHGMSIFLEMPPAVIAYRLLHARKKRPLVMGKTGETLTQYIEEKLAERLSCYEKADIKVNAVQ</sequence>
<evidence type="ECO:0000313" key="7">
    <source>
        <dbReference type="EMBL" id="VAW27001.1"/>
    </source>
</evidence>
<keyword evidence="5" id="KW-0067">ATP-binding</keyword>
<dbReference type="InterPro" id="IPR031322">
    <property type="entry name" value="Shikimate/glucono_kinase"/>
</dbReference>
<dbReference type="AlphaFoldDB" id="A0A3B0U7L6"/>
<dbReference type="GO" id="GO:0008652">
    <property type="term" value="P:amino acid biosynthetic process"/>
    <property type="evidence" value="ECO:0007669"/>
    <property type="project" value="UniProtKB-KW"/>
</dbReference>
<evidence type="ECO:0000256" key="5">
    <source>
        <dbReference type="ARBA" id="ARBA00022840"/>
    </source>
</evidence>
<dbReference type="EMBL" id="UOET01000069">
    <property type="protein sequence ID" value="VAW27001.1"/>
    <property type="molecule type" value="Genomic_DNA"/>
</dbReference>
<reference evidence="7" key="1">
    <citation type="submission" date="2018-06" db="EMBL/GenBank/DDBJ databases">
        <authorList>
            <person name="Zhirakovskaya E."/>
        </authorList>
    </citation>
    <scope>NUCLEOTIDE SEQUENCE</scope>
</reference>
<dbReference type="GO" id="GO:0005829">
    <property type="term" value="C:cytosol"/>
    <property type="evidence" value="ECO:0007669"/>
    <property type="project" value="TreeGrafter"/>
</dbReference>
<keyword evidence="4 7" id="KW-0418">Kinase</keyword>
<dbReference type="GO" id="GO:0005524">
    <property type="term" value="F:ATP binding"/>
    <property type="evidence" value="ECO:0007669"/>
    <property type="project" value="UniProtKB-KW"/>
</dbReference>
<keyword evidence="6" id="KW-0057">Aromatic amino acid biosynthesis</keyword>
<gene>
    <name evidence="7" type="ORF">MNBD_BACTEROID07-133</name>
</gene>
<dbReference type="CDD" id="cd00464">
    <property type="entry name" value="SK"/>
    <property type="match status" value="1"/>
</dbReference>
<keyword evidence="2 7" id="KW-0808">Transferase</keyword>
<evidence type="ECO:0000256" key="3">
    <source>
        <dbReference type="ARBA" id="ARBA00022741"/>
    </source>
</evidence>
<proteinExistence type="inferred from homology"/>
<dbReference type="SUPFAM" id="SSF52540">
    <property type="entry name" value="P-loop containing nucleoside triphosphate hydrolases"/>
    <property type="match status" value="1"/>
</dbReference>
<keyword evidence="1" id="KW-0028">Amino-acid biosynthesis</keyword>